<dbReference type="GO" id="GO:0005886">
    <property type="term" value="C:plasma membrane"/>
    <property type="evidence" value="ECO:0007669"/>
    <property type="project" value="TreeGrafter"/>
</dbReference>
<dbReference type="PANTHER" id="PTHR43531">
    <property type="entry name" value="PROTEIN ICFG"/>
    <property type="match status" value="1"/>
</dbReference>
<feature type="region of interest" description="Disordered" evidence="5">
    <location>
        <begin position="267"/>
        <end position="290"/>
    </location>
</feature>
<dbReference type="GO" id="GO:0006935">
    <property type="term" value="P:chemotaxis"/>
    <property type="evidence" value="ECO:0007669"/>
    <property type="project" value="UniProtKB-KW"/>
</dbReference>
<proteinExistence type="inferred from homology"/>
<evidence type="ECO:0000256" key="5">
    <source>
        <dbReference type="SAM" id="MobiDB-lite"/>
    </source>
</evidence>
<dbReference type="Pfam" id="PF00015">
    <property type="entry name" value="MCPsignal"/>
    <property type="match status" value="1"/>
</dbReference>
<dbReference type="Gene3D" id="1.10.287.950">
    <property type="entry name" value="Methyl-accepting chemotaxis protein"/>
    <property type="match status" value="1"/>
</dbReference>
<name>A0A399ILP9_9CLOT</name>
<comment type="similarity">
    <text evidence="2">Belongs to the methyl-accepting chemotaxis (MCP) protein family.</text>
</comment>
<keyword evidence="4" id="KW-0175">Coiled coil</keyword>
<keyword evidence="1" id="KW-0488">Methylation</keyword>
<reference evidence="8 9" key="1">
    <citation type="submission" date="2018-08" db="EMBL/GenBank/DDBJ databases">
        <title>Genome of Clostridium chromiireducens C1, DSM12136.</title>
        <authorList>
            <person name="Xing M."/>
            <person name="Wei Y."/>
            <person name="Ang E.L."/>
            <person name="Zhao H."/>
            <person name="Zhang Y."/>
        </authorList>
    </citation>
    <scope>NUCLEOTIDE SEQUENCE [LARGE SCALE GENOMIC DNA]</scope>
    <source>
        <strain evidence="8 9">C1</strain>
    </source>
</reference>
<dbReference type="CDD" id="cd11386">
    <property type="entry name" value="MCP_signal"/>
    <property type="match status" value="1"/>
</dbReference>
<comment type="caution">
    <text evidence="8">The sequence shown here is derived from an EMBL/GenBank/DDBJ whole genome shotgun (WGS) entry which is preliminary data.</text>
</comment>
<dbReference type="PANTHER" id="PTHR43531:SF14">
    <property type="entry name" value="METHYL-ACCEPTING CHEMOTAXIS PROTEIN I-RELATED"/>
    <property type="match status" value="1"/>
</dbReference>
<dbReference type="GO" id="GO:0007165">
    <property type="term" value="P:signal transduction"/>
    <property type="evidence" value="ECO:0007669"/>
    <property type="project" value="UniProtKB-KW"/>
</dbReference>
<sequence length="537" mass="58048">MNFNNWKVKNKIILSIIMSFIMFVTMGVVAIFATGKIYDSGSYIATNSLPSIDTANAINTATSDFLSLQYRHVISEDKGQMENLEKNMVDKNSQIQQLIQTYSKDLISNDEDKKLIDSVKQKWDSYMEASSKVTALSRDMKTADAMKLMETQGLPSFDDASKLLNDLVAFNQKLSKEDTDDLSSTYSATKIGTIIFLCIGTVTSIAVNVLILLSITKPLTKNSNKLGEVARSIAGASSQLAASSQQLAEASSEQAASIEEVSATMDESSSMVIQSTENTRQASTLANQANEASTAASLEMKDMMVSMEEIKQSSSEIGKIIKVIDEIAFQTNILALNAAVEAARAGDAGKGFAVVAEEVRNLAQRSADAAKDTAGIIEKNIQLSGRGSDAAGKVDTALDDISSKVDKLNNLISEISAASQEQAQGIEQVNRAISQMESVTQQNASGAEESASAAEEMKAQALILQKIVESLTLMVKGAIEIDDEGFNMNIKNNMGKKKSKGTSYYNTKSSLQNKKVKYTKTMTNPEDIIPLNEDDDF</sequence>
<feature type="transmembrane region" description="Helical" evidence="6">
    <location>
        <begin position="12"/>
        <end position="33"/>
    </location>
</feature>
<gene>
    <name evidence="8" type="ORF">D2A34_12595</name>
</gene>
<feature type="domain" description="Methyl-accepting transducer" evidence="7">
    <location>
        <begin position="229"/>
        <end position="458"/>
    </location>
</feature>
<evidence type="ECO:0000256" key="2">
    <source>
        <dbReference type="ARBA" id="ARBA00029447"/>
    </source>
</evidence>
<evidence type="ECO:0000313" key="8">
    <source>
        <dbReference type="EMBL" id="RII34018.1"/>
    </source>
</evidence>
<accession>A0A399ILP9</accession>
<feature type="coiled-coil region" evidence="4">
    <location>
        <begin position="74"/>
        <end position="101"/>
    </location>
</feature>
<evidence type="ECO:0000313" key="9">
    <source>
        <dbReference type="Proteomes" id="UP000265930"/>
    </source>
</evidence>
<dbReference type="Proteomes" id="UP000265930">
    <property type="component" value="Unassembled WGS sequence"/>
</dbReference>
<dbReference type="InterPro" id="IPR004090">
    <property type="entry name" value="Chemotax_Me-accpt_rcpt"/>
</dbReference>
<organism evidence="8 9">
    <name type="scientific">Clostridium chromiireducens</name>
    <dbReference type="NCBI Taxonomy" id="225345"/>
    <lineage>
        <taxon>Bacteria</taxon>
        <taxon>Bacillati</taxon>
        <taxon>Bacillota</taxon>
        <taxon>Clostridia</taxon>
        <taxon>Eubacteriales</taxon>
        <taxon>Clostridiaceae</taxon>
        <taxon>Clostridium</taxon>
    </lineage>
</organism>
<dbReference type="PRINTS" id="PR00260">
    <property type="entry name" value="CHEMTRNSDUCR"/>
</dbReference>
<dbReference type="SUPFAM" id="SSF58104">
    <property type="entry name" value="Methyl-accepting chemotaxis protein (MCP) signaling domain"/>
    <property type="match status" value="1"/>
</dbReference>
<dbReference type="PROSITE" id="PS50111">
    <property type="entry name" value="CHEMOTAXIS_TRANSDUC_2"/>
    <property type="match status" value="1"/>
</dbReference>
<evidence type="ECO:0000256" key="4">
    <source>
        <dbReference type="SAM" id="Coils"/>
    </source>
</evidence>
<dbReference type="Pfam" id="PF12729">
    <property type="entry name" value="4HB_MCP_1"/>
    <property type="match status" value="1"/>
</dbReference>
<evidence type="ECO:0000256" key="3">
    <source>
        <dbReference type="PROSITE-ProRule" id="PRU00284"/>
    </source>
</evidence>
<dbReference type="InterPro" id="IPR024478">
    <property type="entry name" value="HlyB_4HB_MCP"/>
</dbReference>
<feature type="transmembrane region" description="Helical" evidence="6">
    <location>
        <begin position="191"/>
        <end position="215"/>
    </location>
</feature>
<dbReference type="AlphaFoldDB" id="A0A399ILP9"/>
<evidence type="ECO:0000256" key="1">
    <source>
        <dbReference type="ARBA" id="ARBA00022481"/>
    </source>
</evidence>
<dbReference type="RefSeq" id="WP_119366844.1">
    <property type="nucleotide sequence ID" value="NZ_QXDJ01000003.1"/>
</dbReference>
<dbReference type="InterPro" id="IPR047347">
    <property type="entry name" value="YvaQ-like_sensor"/>
</dbReference>
<evidence type="ECO:0000256" key="6">
    <source>
        <dbReference type="SAM" id="Phobius"/>
    </source>
</evidence>
<dbReference type="InterPro" id="IPR051310">
    <property type="entry name" value="MCP_chemotaxis"/>
</dbReference>
<keyword evidence="6" id="KW-0472">Membrane</keyword>
<dbReference type="GO" id="GO:0004888">
    <property type="term" value="F:transmembrane signaling receptor activity"/>
    <property type="evidence" value="ECO:0007669"/>
    <property type="project" value="InterPro"/>
</dbReference>
<keyword evidence="3" id="KW-0807">Transducer</keyword>
<dbReference type="CDD" id="cd19411">
    <property type="entry name" value="MCP2201-like_sensor"/>
    <property type="match status" value="1"/>
</dbReference>
<protein>
    <submittedName>
        <fullName evidence="8">Methyl-accepting chemotaxis protein</fullName>
    </submittedName>
</protein>
<dbReference type="EMBL" id="QXDJ01000003">
    <property type="protein sequence ID" value="RII34018.1"/>
    <property type="molecule type" value="Genomic_DNA"/>
</dbReference>
<keyword evidence="6" id="KW-0812">Transmembrane</keyword>
<dbReference type="SMART" id="SM00283">
    <property type="entry name" value="MA"/>
    <property type="match status" value="1"/>
</dbReference>
<evidence type="ECO:0000259" key="7">
    <source>
        <dbReference type="PROSITE" id="PS50111"/>
    </source>
</evidence>
<dbReference type="InterPro" id="IPR004089">
    <property type="entry name" value="MCPsignal_dom"/>
</dbReference>
<keyword evidence="6" id="KW-1133">Transmembrane helix</keyword>